<dbReference type="GO" id="GO:0005886">
    <property type="term" value="C:plasma membrane"/>
    <property type="evidence" value="ECO:0007669"/>
    <property type="project" value="UniProtKB-SubCell"/>
</dbReference>
<gene>
    <name evidence="9" type="ORF">E6C60_3444</name>
</gene>
<feature type="transmembrane region" description="Helical" evidence="8">
    <location>
        <begin position="258"/>
        <end position="279"/>
    </location>
</feature>
<dbReference type="KEGG" id="palo:E6C60_3444"/>
<evidence type="ECO:0000313" key="10">
    <source>
        <dbReference type="Proteomes" id="UP000300879"/>
    </source>
</evidence>
<organism evidence="9 10">
    <name type="scientific">Paenibacillus algicola</name>
    <dbReference type="NCBI Taxonomy" id="2565926"/>
    <lineage>
        <taxon>Bacteria</taxon>
        <taxon>Bacillati</taxon>
        <taxon>Bacillota</taxon>
        <taxon>Bacilli</taxon>
        <taxon>Bacillales</taxon>
        <taxon>Paenibacillaceae</taxon>
        <taxon>Paenibacillus</taxon>
    </lineage>
</organism>
<dbReference type="GO" id="GO:0033214">
    <property type="term" value="P:siderophore-iron import into cell"/>
    <property type="evidence" value="ECO:0007669"/>
    <property type="project" value="TreeGrafter"/>
</dbReference>
<comment type="similarity">
    <text evidence="2">Belongs to the binding-protein-dependent transport system permease family. FecCD subfamily.</text>
</comment>
<keyword evidence="7 8" id="KW-0472">Membrane</keyword>
<feature type="transmembrane region" description="Helical" evidence="8">
    <location>
        <begin position="132"/>
        <end position="156"/>
    </location>
</feature>
<feature type="transmembrane region" description="Helical" evidence="8">
    <location>
        <begin position="291"/>
        <end position="308"/>
    </location>
</feature>
<feature type="transmembrane region" description="Helical" evidence="8">
    <location>
        <begin position="101"/>
        <end position="120"/>
    </location>
</feature>
<dbReference type="Pfam" id="PF01032">
    <property type="entry name" value="FecCD"/>
    <property type="match status" value="1"/>
</dbReference>
<accession>A0A4P8XPG0</accession>
<evidence type="ECO:0000256" key="5">
    <source>
        <dbReference type="ARBA" id="ARBA00022692"/>
    </source>
</evidence>
<evidence type="ECO:0000256" key="3">
    <source>
        <dbReference type="ARBA" id="ARBA00022448"/>
    </source>
</evidence>
<feature type="transmembrane region" description="Helical" evidence="8">
    <location>
        <begin position="74"/>
        <end position="95"/>
    </location>
</feature>
<evidence type="ECO:0000313" key="9">
    <source>
        <dbReference type="EMBL" id="QCT04155.1"/>
    </source>
</evidence>
<dbReference type="PANTHER" id="PTHR30472:SF58">
    <property type="entry name" value="IRON(3+)-HYDROXAMATE IMPORT SYSTEM PERMEASE PROTEIN FHUB"/>
    <property type="match status" value="1"/>
</dbReference>
<feature type="transmembrane region" description="Helical" evidence="8">
    <location>
        <begin position="42"/>
        <end position="62"/>
    </location>
</feature>
<dbReference type="InterPro" id="IPR000522">
    <property type="entry name" value="ABC_transptr_permease_BtuC"/>
</dbReference>
<dbReference type="GO" id="GO:0022857">
    <property type="term" value="F:transmembrane transporter activity"/>
    <property type="evidence" value="ECO:0007669"/>
    <property type="project" value="InterPro"/>
</dbReference>
<comment type="subcellular location">
    <subcellularLocation>
        <location evidence="1">Cell membrane</location>
        <topology evidence="1">Multi-pass membrane protein</topology>
    </subcellularLocation>
</comment>
<dbReference type="AlphaFoldDB" id="A0A4P8XPG0"/>
<dbReference type="EMBL" id="CP040396">
    <property type="protein sequence ID" value="QCT04155.1"/>
    <property type="molecule type" value="Genomic_DNA"/>
</dbReference>
<sequence>MLSVILSIRFGAADLTYSDVVDALFSFDPENSSHIIIRELRFPRALAAICVGAALAVSGAIMQGMTRNPLGDPSILGVTSGASFFIAIALAAAPAVTYTGLMSFSLAGAGLGAALVFGLTSLSRGGAAPVKLALAGSAITALLSSLSTAIGIRFNISKDISFWYAGSVSTVQPQHLYFALPFIAAGLLLALLLSRSLSILSLGEETAKGLGQKTALVKLGCTIAVLLLTGAAVAIVGIVGFIGLVVPHITRFLVGVDYRWIIPCSAALGSLLLIFADIIGRMVNAPFETPVGAVTAIIGVPFFLYLARREGRGI</sequence>
<feature type="transmembrane region" description="Helical" evidence="8">
    <location>
        <begin position="176"/>
        <end position="194"/>
    </location>
</feature>
<feature type="transmembrane region" description="Helical" evidence="8">
    <location>
        <begin position="215"/>
        <end position="246"/>
    </location>
</feature>
<dbReference type="Gene3D" id="1.10.3470.10">
    <property type="entry name" value="ABC transporter involved in vitamin B12 uptake, BtuC"/>
    <property type="match status" value="1"/>
</dbReference>
<evidence type="ECO:0000256" key="6">
    <source>
        <dbReference type="ARBA" id="ARBA00022989"/>
    </source>
</evidence>
<dbReference type="SUPFAM" id="SSF81345">
    <property type="entry name" value="ABC transporter involved in vitamin B12 uptake, BtuC"/>
    <property type="match status" value="1"/>
</dbReference>
<dbReference type="PANTHER" id="PTHR30472">
    <property type="entry name" value="FERRIC ENTEROBACTIN TRANSPORT SYSTEM PERMEASE PROTEIN"/>
    <property type="match status" value="1"/>
</dbReference>
<keyword evidence="5 8" id="KW-0812">Transmembrane</keyword>
<protein>
    <submittedName>
        <fullName evidence="9">Transport system permease</fullName>
    </submittedName>
</protein>
<evidence type="ECO:0000256" key="7">
    <source>
        <dbReference type="ARBA" id="ARBA00023136"/>
    </source>
</evidence>
<keyword evidence="10" id="KW-1185">Reference proteome</keyword>
<dbReference type="Proteomes" id="UP000300879">
    <property type="component" value="Chromosome"/>
</dbReference>
<evidence type="ECO:0000256" key="4">
    <source>
        <dbReference type="ARBA" id="ARBA00022475"/>
    </source>
</evidence>
<proteinExistence type="inferred from homology"/>
<dbReference type="CDD" id="cd06550">
    <property type="entry name" value="TM_ABC_iron-siderophores_like"/>
    <property type="match status" value="1"/>
</dbReference>
<evidence type="ECO:0000256" key="8">
    <source>
        <dbReference type="SAM" id="Phobius"/>
    </source>
</evidence>
<keyword evidence="6 8" id="KW-1133">Transmembrane helix</keyword>
<keyword evidence="4" id="KW-1003">Cell membrane</keyword>
<dbReference type="FunFam" id="1.10.3470.10:FF:000001">
    <property type="entry name" value="Vitamin B12 ABC transporter permease BtuC"/>
    <property type="match status" value="1"/>
</dbReference>
<keyword evidence="3" id="KW-0813">Transport</keyword>
<evidence type="ECO:0000256" key="2">
    <source>
        <dbReference type="ARBA" id="ARBA00007935"/>
    </source>
</evidence>
<dbReference type="InterPro" id="IPR037294">
    <property type="entry name" value="ABC_BtuC-like"/>
</dbReference>
<name>A0A4P8XPG0_9BACL</name>
<evidence type="ECO:0000256" key="1">
    <source>
        <dbReference type="ARBA" id="ARBA00004651"/>
    </source>
</evidence>
<reference evidence="9 10" key="1">
    <citation type="submission" date="2019-05" db="EMBL/GenBank/DDBJ databases">
        <authorList>
            <person name="Chen C."/>
        </authorList>
    </citation>
    <scope>NUCLEOTIDE SEQUENCE [LARGE SCALE GENOMIC DNA]</scope>
    <source>
        <strain evidence="9 10">HB172198</strain>
    </source>
</reference>